<feature type="transmembrane region" description="Helical" evidence="8">
    <location>
        <begin position="102"/>
        <end position="125"/>
    </location>
</feature>
<dbReference type="Proteomes" id="UP000178302">
    <property type="component" value="Unassembled WGS sequence"/>
</dbReference>
<dbReference type="AlphaFoldDB" id="A0A1G2LR36"/>
<proteinExistence type="predicted"/>
<evidence type="ECO:0000256" key="2">
    <source>
        <dbReference type="ARBA" id="ARBA00022475"/>
    </source>
</evidence>
<evidence type="ECO:0000256" key="3">
    <source>
        <dbReference type="ARBA" id="ARBA00022676"/>
    </source>
</evidence>
<evidence type="ECO:0000256" key="7">
    <source>
        <dbReference type="ARBA" id="ARBA00023136"/>
    </source>
</evidence>
<feature type="transmembrane region" description="Helical" evidence="8">
    <location>
        <begin position="286"/>
        <end position="310"/>
    </location>
</feature>
<feature type="transmembrane region" description="Helical" evidence="8">
    <location>
        <begin position="178"/>
        <end position="211"/>
    </location>
</feature>
<evidence type="ECO:0000256" key="6">
    <source>
        <dbReference type="ARBA" id="ARBA00022989"/>
    </source>
</evidence>
<feature type="transmembrane region" description="Helical" evidence="8">
    <location>
        <begin position="374"/>
        <end position="391"/>
    </location>
</feature>
<dbReference type="InterPro" id="IPR050297">
    <property type="entry name" value="LipidA_mod_glycosyltrf_83"/>
</dbReference>
<evidence type="ECO:0000256" key="5">
    <source>
        <dbReference type="ARBA" id="ARBA00022692"/>
    </source>
</evidence>
<feature type="domain" description="Glycosyltransferase RgtA/B/C/D-like" evidence="9">
    <location>
        <begin position="82"/>
        <end position="210"/>
    </location>
</feature>
<dbReference type="GO" id="GO:0005886">
    <property type="term" value="C:plasma membrane"/>
    <property type="evidence" value="ECO:0007669"/>
    <property type="project" value="UniProtKB-SubCell"/>
</dbReference>
<protein>
    <recommendedName>
        <fullName evidence="9">Glycosyltransferase RgtA/B/C/D-like domain-containing protein</fullName>
    </recommendedName>
</protein>
<name>A0A1G2LR36_9BACT</name>
<evidence type="ECO:0000313" key="10">
    <source>
        <dbReference type="EMBL" id="OHA14057.1"/>
    </source>
</evidence>
<feature type="transmembrane region" description="Helical" evidence="8">
    <location>
        <begin position="154"/>
        <end position="172"/>
    </location>
</feature>
<evidence type="ECO:0000256" key="4">
    <source>
        <dbReference type="ARBA" id="ARBA00022679"/>
    </source>
</evidence>
<dbReference type="GO" id="GO:0009103">
    <property type="term" value="P:lipopolysaccharide biosynthetic process"/>
    <property type="evidence" value="ECO:0007669"/>
    <property type="project" value="UniProtKB-ARBA"/>
</dbReference>
<evidence type="ECO:0000256" key="1">
    <source>
        <dbReference type="ARBA" id="ARBA00004651"/>
    </source>
</evidence>
<organism evidence="10 11">
    <name type="scientific">Candidatus Tagabacteria bacterium RIFCSPLOWO2_01_FULL_39_11</name>
    <dbReference type="NCBI Taxonomy" id="1802295"/>
    <lineage>
        <taxon>Bacteria</taxon>
        <taxon>Candidatus Tagaibacteriota</taxon>
    </lineage>
</organism>
<reference evidence="10 11" key="1">
    <citation type="journal article" date="2016" name="Nat. Commun.">
        <title>Thousands of microbial genomes shed light on interconnected biogeochemical processes in an aquifer system.</title>
        <authorList>
            <person name="Anantharaman K."/>
            <person name="Brown C.T."/>
            <person name="Hug L.A."/>
            <person name="Sharon I."/>
            <person name="Castelle C.J."/>
            <person name="Probst A.J."/>
            <person name="Thomas B.C."/>
            <person name="Singh A."/>
            <person name="Wilkins M.J."/>
            <person name="Karaoz U."/>
            <person name="Brodie E.L."/>
            <person name="Williams K.H."/>
            <person name="Hubbard S.S."/>
            <person name="Banfield J.F."/>
        </authorList>
    </citation>
    <scope>NUCLEOTIDE SEQUENCE [LARGE SCALE GENOMIC DNA]</scope>
</reference>
<feature type="transmembrane region" description="Helical" evidence="8">
    <location>
        <begin position="347"/>
        <end position="367"/>
    </location>
</feature>
<sequence>MKQRYYIAILALILLLGAFLRFYNITQKGFYFDDEAVYALQAKSKIALPQAVFHHFKDGISFREAREKYMPWGFWKRSNGRPGYIYLVASSFIIGNAKDTTIFILNGILSLAAILFLYLLTSLLINKNAGLAAAFLLTISPYFLYYSRNGRSQIATSLFFTAGIYFLVKALKNKMPRLFFIGGLLIGYALTTHWSLLVSIVAVPLVFLYLWRKKTFPFEELKKYFLKFSAGFLMPLLFFQFITVIQDLLLYFFVPYTQNFANYFAELLDLFKDIPRAKVYGSFEPFFYLNLFSSMDGLISVILFLGGVILAIYKKIYRKSEFILLLIITMISIILISVSYTRVARTFASFLPLIYFFAAFAIWEIVGLIKYKKLKFAFVAAIIILTGINAIENNKRILRFGNPYKKAVEMAQNYASNDKIFLADYSSGPIFNFYANDILKGATTAESAKEQGARVFLSDWLLWEDVAADRSYFKSVKPSIVINDPFLEMTINPLEVDRWVSYYDSGIEDFINLKNNEPHFNVINIYLPGSSLK</sequence>
<feature type="transmembrane region" description="Helical" evidence="8">
    <location>
        <begin position="131"/>
        <end position="147"/>
    </location>
</feature>
<dbReference type="PANTHER" id="PTHR33908:SF11">
    <property type="entry name" value="MEMBRANE PROTEIN"/>
    <property type="match status" value="1"/>
</dbReference>
<feature type="transmembrane region" description="Helical" evidence="8">
    <location>
        <begin position="322"/>
        <end position="341"/>
    </location>
</feature>
<evidence type="ECO:0000259" key="9">
    <source>
        <dbReference type="Pfam" id="PF13231"/>
    </source>
</evidence>
<dbReference type="Pfam" id="PF13231">
    <property type="entry name" value="PMT_2"/>
    <property type="match status" value="1"/>
</dbReference>
<evidence type="ECO:0000313" key="11">
    <source>
        <dbReference type="Proteomes" id="UP000178302"/>
    </source>
</evidence>
<dbReference type="PANTHER" id="PTHR33908">
    <property type="entry name" value="MANNOSYLTRANSFERASE YKCB-RELATED"/>
    <property type="match status" value="1"/>
</dbReference>
<feature type="transmembrane region" description="Helical" evidence="8">
    <location>
        <begin position="6"/>
        <end position="23"/>
    </location>
</feature>
<keyword evidence="2" id="KW-1003">Cell membrane</keyword>
<feature type="transmembrane region" description="Helical" evidence="8">
    <location>
        <begin position="232"/>
        <end position="254"/>
    </location>
</feature>
<dbReference type="GO" id="GO:0016763">
    <property type="term" value="F:pentosyltransferase activity"/>
    <property type="evidence" value="ECO:0007669"/>
    <property type="project" value="TreeGrafter"/>
</dbReference>
<gene>
    <name evidence="10" type="ORF">A2909_03195</name>
</gene>
<accession>A0A1G2LR36</accession>
<keyword evidence="7 8" id="KW-0472">Membrane</keyword>
<keyword evidence="6 8" id="KW-1133">Transmembrane helix</keyword>
<keyword evidence="4" id="KW-0808">Transferase</keyword>
<dbReference type="InterPro" id="IPR038731">
    <property type="entry name" value="RgtA/B/C-like"/>
</dbReference>
<comment type="subcellular location">
    <subcellularLocation>
        <location evidence="1">Cell membrane</location>
        <topology evidence="1">Multi-pass membrane protein</topology>
    </subcellularLocation>
</comment>
<comment type="caution">
    <text evidence="10">The sequence shown here is derived from an EMBL/GenBank/DDBJ whole genome shotgun (WGS) entry which is preliminary data.</text>
</comment>
<evidence type="ECO:0000256" key="8">
    <source>
        <dbReference type="SAM" id="Phobius"/>
    </source>
</evidence>
<keyword evidence="5 8" id="KW-0812">Transmembrane</keyword>
<dbReference type="EMBL" id="MHQZ01000019">
    <property type="protein sequence ID" value="OHA14057.1"/>
    <property type="molecule type" value="Genomic_DNA"/>
</dbReference>
<keyword evidence="3" id="KW-0328">Glycosyltransferase</keyword>